<name>A0A0A9EDC9_ARUDO</name>
<dbReference type="EMBL" id="GBRH01200882">
    <property type="protein sequence ID" value="JAD97013.1"/>
    <property type="molecule type" value="Transcribed_RNA"/>
</dbReference>
<evidence type="ECO:0000313" key="1">
    <source>
        <dbReference type="EMBL" id="JAD97013.1"/>
    </source>
</evidence>
<reference evidence="1" key="1">
    <citation type="submission" date="2014-09" db="EMBL/GenBank/DDBJ databases">
        <authorList>
            <person name="Magalhaes I.L.F."/>
            <person name="Oliveira U."/>
            <person name="Santos F.R."/>
            <person name="Vidigal T.H.D.A."/>
            <person name="Brescovit A.D."/>
            <person name="Santos A.J."/>
        </authorList>
    </citation>
    <scope>NUCLEOTIDE SEQUENCE</scope>
    <source>
        <tissue evidence="1">Shoot tissue taken approximately 20 cm above the soil surface</tissue>
    </source>
</reference>
<reference evidence="1" key="2">
    <citation type="journal article" date="2015" name="Data Brief">
        <title>Shoot transcriptome of the giant reed, Arundo donax.</title>
        <authorList>
            <person name="Barrero R.A."/>
            <person name="Guerrero F.D."/>
            <person name="Moolhuijzen P."/>
            <person name="Goolsby J.A."/>
            <person name="Tidwell J."/>
            <person name="Bellgard S.E."/>
            <person name="Bellgard M.I."/>
        </authorList>
    </citation>
    <scope>NUCLEOTIDE SEQUENCE</scope>
    <source>
        <tissue evidence="1">Shoot tissue taken approximately 20 cm above the soil surface</tissue>
    </source>
</reference>
<proteinExistence type="predicted"/>
<accession>A0A0A9EDC9</accession>
<dbReference type="AlphaFoldDB" id="A0A0A9EDC9"/>
<organism evidence="1">
    <name type="scientific">Arundo donax</name>
    <name type="common">Giant reed</name>
    <name type="synonym">Donax arundinaceus</name>
    <dbReference type="NCBI Taxonomy" id="35708"/>
    <lineage>
        <taxon>Eukaryota</taxon>
        <taxon>Viridiplantae</taxon>
        <taxon>Streptophyta</taxon>
        <taxon>Embryophyta</taxon>
        <taxon>Tracheophyta</taxon>
        <taxon>Spermatophyta</taxon>
        <taxon>Magnoliopsida</taxon>
        <taxon>Liliopsida</taxon>
        <taxon>Poales</taxon>
        <taxon>Poaceae</taxon>
        <taxon>PACMAD clade</taxon>
        <taxon>Arundinoideae</taxon>
        <taxon>Arundineae</taxon>
        <taxon>Arundo</taxon>
    </lineage>
</organism>
<protein>
    <submittedName>
        <fullName evidence="1">Uncharacterized protein</fullName>
    </submittedName>
</protein>
<sequence length="91" mass="10451">MRCVVFRMYLTYRLIGRHLFLSSSCASLYKESAMSGCKYCQDLVQSSFQESAMSALFGFMFASIFNTRYDRTLFGRKKTCCNLCLPSIFAT</sequence>